<name>A0ABU8BNE2_9BRAD</name>
<sequence length="253" mass="28557">MQAQGPNGAYLYIVGYEGEKFKGFQGAMPTFVDAISADRLSTYRLWAGQDDALARRLYTFNVQLSEALYGPLHMLEVAIRNVADRKLSAVYGLDWMDDPQALRHHYQQDCVVKARDQLARNRKAGTHGQMVAELNFGFWSSLFGRHSNHLWQHLRPIFQTTGIQRKDIALQLENFRALRNRVAHYEPILGLPLAQRYADIITLTGWLSPSAAAWTNGASKWNDLYPGVPILIVDPATNLTRVSDGVLQFLPAM</sequence>
<keyword evidence="2" id="KW-1185">Reference proteome</keyword>
<proteinExistence type="predicted"/>
<organism evidence="1 2">
    <name type="scientific">Bradyrhizobium algeriense</name>
    <dbReference type="NCBI Taxonomy" id="634784"/>
    <lineage>
        <taxon>Bacteria</taxon>
        <taxon>Pseudomonadati</taxon>
        <taxon>Pseudomonadota</taxon>
        <taxon>Alphaproteobacteria</taxon>
        <taxon>Hyphomicrobiales</taxon>
        <taxon>Nitrobacteraceae</taxon>
        <taxon>Bradyrhizobium</taxon>
    </lineage>
</organism>
<protein>
    <recommendedName>
        <fullName evidence="3">Abi family protein</fullName>
    </recommendedName>
</protein>
<dbReference type="Proteomes" id="UP001364224">
    <property type="component" value="Unassembled WGS sequence"/>
</dbReference>
<comment type="caution">
    <text evidence="1">The sequence shown here is derived from an EMBL/GenBank/DDBJ whole genome shotgun (WGS) entry which is preliminary data.</text>
</comment>
<accession>A0ABU8BNE2</accession>
<reference evidence="1 2" key="1">
    <citation type="submission" date="2024-02" db="EMBL/GenBank/DDBJ databases">
        <title>Adaptive strategies in a cosmopolitan and abundant soil bacterium.</title>
        <authorList>
            <person name="Carini P."/>
        </authorList>
    </citation>
    <scope>NUCLEOTIDE SEQUENCE [LARGE SCALE GENOMIC DNA]</scope>
    <source>
        <strain evidence="1 2">AZCC 1608</strain>
    </source>
</reference>
<evidence type="ECO:0008006" key="3">
    <source>
        <dbReference type="Google" id="ProtNLM"/>
    </source>
</evidence>
<dbReference type="EMBL" id="JAZHRV010000001">
    <property type="protein sequence ID" value="MEH2560080.1"/>
    <property type="molecule type" value="Genomic_DNA"/>
</dbReference>
<evidence type="ECO:0000313" key="1">
    <source>
        <dbReference type="EMBL" id="MEH2560080.1"/>
    </source>
</evidence>
<gene>
    <name evidence="1" type="ORF">V1286_007609</name>
</gene>
<evidence type="ECO:0000313" key="2">
    <source>
        <dbReference type="Proteomes" id="UP001364224"/>
    </source>
</evidence>